<sequence length="319" mass="35510">MARIKQGVFSWEDVIAHRYQNNKPPAIPRPRRQSALSTSTSTAPETDPRISWDIQPQSALLSNLSPELRVMIWEAVLGGMRIHIIQRSDKRMGHVVCPALEPDAEPCDICRGGLPPSSSASSSRSRRSSSGSDSSGGREGSGSRSPHLQNKTHLLALPTTSKQIYTESIHLIYTLNTFEFSNTWSLTYLRPTVPADLWDSIRTVELAWAFPGHWLPSKDPVKSVYFSAGRTQWLETCAAITRMKGLQDFTLQLSGAWFCESVEKLPVFLEPLRGLRLVGRKKWVVVLPNQPVYVQDVRSGFVDGVLGKRGVECRVLVGC</sequence>
<dbReference type="RefSeq" id="XP_026609124.1">
    <property type="nucleotide sequence ID" value="XM_026743279.1"/>
</dbReference>
<feature type="region of interest" description="Disordered" evidence="1">
    <location>
        <begin position="111"/>
        <end position="150"/>
    </location>
</feature>
<dbReference type="EMBL" id="PVWQ01000001">
    <property type="protein sequence ID" value="RDW93941.1"/>
    <property type="molecule type" value="Genomic_DNA"/>
</dbReference>
<evidence type="ECO:0000256" key="1">
    <source>
        <dbReference type="SAM" id="MobiDB-lite"/>
    </source>
</evidence>
<dbReference type="STRING" id="1810919.A0A3D8T680"/>
<feature type="compositionally biased region" description="Polar residues" evidence="1">
    <location>
        <begin position="34"/>
        <end position="44"/>
    </location>
</feature>
<evidence type="ECO:0000259" key="2">
    <source>
        <dbReference type="Pfam" id="PF24864"/>
    </source>
</evidence>
<keyword evidence="4" id="KW-1185">Reference proteome</keyword>
<dbReference type="OrthoDB" id="4757095at2759"/>
<protein>
    <recommendedName>
        <fullName evidence="2">DUF7730 domain-containing protein</fullName>
    </recommendedName>
</protein>
<dbReference type="InterPro" id="IPR056632">
    <property type="entry name" value="DUF7730"/>
</dbReference>
<feature type="compositionally biased region" description="Low complexity" evidence="1">
    <location>
        <begin position="117"/>
        <end position="135"/>
    </location>
</feature>
<accession>A0A3D8T680</accession>
<reference evidence="3 4" key="1">
    <citation type="journal article" date="2018" name="IMA Fungus">
        <title>IMA Genome-F 9: Draft genome sequence of Annulohypoxylon stygium, Aspergillus mulundensis, Berkeleyomyces basicola (syn. Thielaviopsis basicola), Ceratocystis smalleyi, two Cercospora beticola strains, Coleophoma cylindrospora, Fusarium fracticaudum, Phialophora cf. hyalina, and Morchella septimelata.</title>
        <authorList>
            <person name="Wingfield B.D."/>
            <person name="Bills G.F."/>
            <person name="Dong Y."/>
            <person name="Huang W."/>
            <person name="Nel W.J."/>
            <person name="Swalarsk-Parry B.S."/>
            <person name="Vaghefi N."/>
            <person name="Wilken P.M."/>
            <person name="An Z."/>
            <person name="de Beer Z.W."/>
            <person name="De Vos L."/>
            <person name="Chen L."/>
            <person name="Duong T.A."/>
            <person name="Gao Y."/>
            <person name="Hammerbacher A."/>
            <person name="Kikkert J.R."/>
            <person name="Li Y."/>
            <person name="Li H."/>
            <person name="Li K."/>
            <person name="Li Q."/>
            <person name="Liu X."/>
            <person name="Ma X."/>
            <person name="Naidoo K."/>
            <person name="Pethybridge S.J."/>
            <person name="Sun J."/>
            <person name="Steenkamp E.T."/>
            <person name="van der Nest M.A."/>
            <person name="van Wyk S."/>
            <person name="Wingfield M.J."/>
            <person name="Xiong C."/>
            <person name="Yue Q."/>
            <person name="Zhang X."/>
        </authorList>
    </citation>
    <scope>NUCLEOTIDE SEQUENCE [LARGE SCALE GENOMIC DNA]</scope>
    <source>
        <strain evidence="3 4">DSM 5745</strain>
    </source>
</reference>
<dbReference type="GeneID" id="38111633"/>
<gene>
    <name evidence="3" type="ORF">DSM5745_01263</name>
</gene>
<feature type="region of interest" description="Disordered" evidence="1">
    <location>
        <begin position="22"/>
        <end position="50"/>
    </location>
</feature>
<name>A0A3D8T680_9EURO</name>
<evidence type="ECO:0000313" key="4">
    <source>
        <dbReference type="Proteomes" id="UP000256690"/>
    </source>
</evidence>
<comment type="caution">
    <text evidence="3">The sequence shown here is derived from an EMBL/GenBank/DDBJ whole genome shotgun (WGS) entry which is preliminary data.</text>
</comment>
<dbReference type="AlphaFoldDB" id="A0A3D8T680"/>
<proteinExistence type="predicted"/>
<feature type="domain" description="DUF7730" evidence="2">
    <location>
        <begin position="55"/>
        <end position="291"/>
    </location>
</feature>
<dbReference type="PANTHER" id="PTHR38790">
    <property type="entry name" value="2EXR DOMAIN-CONTAINING PROTEIN-RELATED"/>
    <property type="match status" value="1"/>
</dbReference>
<dbReference type="Proteomes" id="UP000256690">
    <property type="component" value="Unassembled WGS sequence"/>
</dbReference>
<dbReference type="PANTHER" id="PTHR38790:SF9">
    <property type="entry name" value="F-BOX DOMAIN-CONTAINING PROTEIN"/>
    <property type="match status" value="1"/>
</dbReference>
<organism evidence="3 4">
    <name type="scientific">Aspergillus mulundensis</name>
    <dbReference type="NCBI Taxonomy" id="1810919"/>
    <lineage>
        <taxon>Eukaryota</taxon>
        <taxon>Fungi</taxon>
        <taxon>Dikarya</taxon>
        <taxon>Ascomycota</taxon>
        <taxon>Pezizomycotina</taxon>
        <taxon>Eurotiomycetes</taxon>
        <taxon>Eurotiomycetidae</taxon>
        <taxon>Eurotiales</taxon>
        <taxon>Aspergillaceae</taxon>
        <taxon>Aspergillus</taxon>
        <taxon>Aspergillus subgen. Nidulantes</taxon>
    </lineage>
</organism>
<evidence type="ECO:0000313" key="3">
    <source>
        <dbReference type="EMBL" id="RDW93941.1"/>
    </source>
</evidence>
<dbReference type="Pfam" id="PF24864">
    <property type="entry name" value="DUF7730"/>
    <property type="match status" value="1"/>
</dbReference>